<dbReference type="Pfam" id="PF22570">
    <property type="entry name" value="LiaF-TM"/>
    <property type="match status" value="1"/>
</dbReference>
<gene>
    <name evidence="3" type="ORF">BTM29_03785</name>
</gene>
<organism evidence="3 4">
    <name type="scientific">Companilactobacillus allii</name>
    <dbReference type="NCBI Taxonomy" id="1847728"/>
    <lineage>
        <taxon>Bacteria</taxon>
        <taxon>Bacillati</taxon>
        <taxon>Bacillota</taxon>
        <taxon>Bacilli</taxon>
        <taxon>Lactobacillales</taxon>
        <taxon>Lactobacillaceae</taxon>
        <taxon>Companilactobacillus</taxon>
    </lineage>
</organism>
<name>A0A1P8Q1M2_9LACO</name>
<dbReference type="EMBL" id="CP019323">
    <property type="protein sequence ID" value="APX71727.1"/>
    <property type="molecule type" value="Genomic_DNA"/>
</dbReference>
<dbReference type="InterPro" id="IPR054331">
    <property type="entry name" value="LiaF_TM"/>
</dbReference>
<dbReference type="KEGG" id="lalw:BTM29_03785"/>
<dbReference type="OrthoDB" id="2249781at2"/>
<dbReference type="Proteomes" id="UP000187499">
    <property type="component" value="Chromosome"/>
</dbReference>
<protein>
    <recommendedName>
        <fullName evidence="2">LiaF transmembrane domain-containing protein</fullName>
    </recommendedName>
</protein>
<keyword evidence="1" id="KW-1133">Transmembrane helix</keyword>
<feature type="transmembrane region" description="Helical" evidence="1">
    <location>
        <begin position="7"/>
        <end position="26"/>
    </location>
</feature>
<feature type="domain" description="LiaF transmembrane" evidence="2">
    <location>
        <begin position="8"/>
        <end position="102"/>
    </location>
</feature>
<keyword evidence="4" id="KW-1185">Reference proteome</keyword>
<dbReference type="STRING" id="1847728.BTM29_03785"/>
<dbReference type="RefSeq" id="WP_076614231.1">
    <property type="nucleotide sequence ID" value="NZ_CP019323.1"/>
</dbReference>
<feature type="transmembrane region" description="Helical" evidence="1">
    <location>
        <begin position="53"/>
        <end position="71"/>
    </location>
</feature>
<dbReference type="AlphaFoldDB" id="A0A1P8Q1M2"/>
<evidence type="ECO:0000256" key="1">
    <source>
        <dbReference type="SAM" id="Phobius"/>
    </source>
</evidence>
<keyword evidence="1" id="KW-0472">Membrane</keyword>
<sequence>MRNRNGIFWGLFMLLSAGILVVSQMHLITYTFTFWTIVATIFLVAILIKSLVYFSVPGTVFSLAFMAILYAKPLGITAIVPWTLLGAALLVSIGLSMILNPLLSKHRPWNRYYRHHNNWHGHSYHHGYDHEVDVDNIDIPDVNVSVKMGSSVRYVTSDYFKGANIDVSMGNAKVYFENVKIDDSAIININVSLGSVELYLPSHWNVVKELDNNNMSGIDDVGPIHSSEDSPTVTIVGQATLSGITIHRI</sequence>
<feature type="transmembrane region" description="Helical" evidence="1">
    <location>
        <begin position="83"/>
        <end position="103"/>
    </location>
</feature>
<keyword evidence="1" id="KW-0812">Transmembrane</keyword>
<evidence type="ECO:0000313" key="4">
    <source>
        <dbReference type="Proteomes" id="UP000187499"/>
    </source>
</evidence>
<accession>A0A1P8Q1M2</accession>
<evidence type="ECO:0000313" key="3">
    <source>
        <dbReference type="EMBL" id="APX71727.1"/>
    </source>
</evidence>
<proteinExistence type="predicted"/>
<feature type="transmembrane region" description="Helical" evidence="1">
    <location>
        <begin position="32"/>
        <end position="48"/>
    </location>
</feature>
<evidence type="ECO:0000259" key="2">
    <source>
        <dbReference type="Pfam" id="PF22570"/>
    </source>
</evidence>
<reference evidence="4" key="1">
    <citation type="submission" date="2016-12" db="EMBL/GenBank/DDBJ databases">
        <authorList>
            <person name="Jung M.Y."/>
            <person name="Lee S.H."/>
        </authorList>
    </citation>
    <scope>NUCLEOTIDE SEQUENCE [LARGE SCALE GENOMIC DNA]</scope>
    <source>
        <strain evidence="4">WiKim39</strain>
    </source>
</reference>